<feature type="transmembrane region" description="Helical" evidence="6">
    <location>
        <begin position="137"/>
        <end position="158"/>
    </location>
</feature>
<sequence>MSTPDTPAGRAVLTLAHVIGMIDMVALPLWVGALMQHHRFHPAQAGLTVTLFMLGALIASVVSARLFNRVAHRLATSGGFGLAAASFALASYWPMAPESFAAVALCHASAGFGVGTALSFTHGCIGRSANPHRMFGLVNAAMGLFALLFLGVVPGWIASEGSTFLFEIFAALMAFVALVSFVAFPKVPRADAATAHESSTQVPAAARLLIGVVICLTLTQAMVFSFMERIGIAHGFGAEKVHGVLIVMGLVNLLPGLLAAWWQRRISSVAVGAAGPMVQAALALALSNSATFWPYAVASSLFVSVVIFTHTFLFGLMNRLDSTGRAAAATPAMTMAGSCIGPALGGVVVQTAGYAGLGAVACAMALLAVALMSQVRSQMRHRATLAGAQA</sequence>
<proteinExistence type="predicted"/>
<dbReference type="Pfam" id="PF07690">
    <property type="entry name" value="MFS_1"/>
    <property type="match status" value="1"/>
</dbReference>
<organism evidence="7 8">
    <name type="scientific">Paraburkholderia kururiensis</name>
    <dbReference type="NCBI Taxonomy" id="984307"/>
    <lineage>
        <taxon>Bacteria</taxon>
        <taxon>Pseudomonadati</taxon>
        <taxon>Pseudomonadota</taxon>
        <taxon>Betaproteobacteria</taxon>
        <taxon>Burkholderiales</taxon>
        <taxon>Burkholderiaceae</taxon>
        <taxon>Paraburkholderia</taxon>
    </lineage>
</organism>
<feature type="transmembrane region" description="Helical" evidence="6">
    <location>
        <begin position="269"/>
        <end position="286"/>
    </location>
</feature>
<evidence type="ECO:0000313" key="7">
    <source>
        <dbReference type="EMBL" id="WQD79080.1"/>
    </source>
</evidence>
<evidence type="ECO:0000256" key="5">
    <source>
        <dbReference type="ARBA" id="ARBA00023136"/>
    </source>
</evidence>
<dbReference type="PANTHER" id="PTHR43124">
    <property type="entry name" value="PURINE EFFLUX PUMP PBUE"/>
    <property type="match status" value="1"/>
</dbReference>
<accession>A0ABZ0WNW1</accession>
<name>A0ABZ0WNW1_9BURK</name>
<evidence type="ECO:0000256" key="2">
    <source>
        <dbReference type="ARBA" id="ARBA00022475"/>
    </source>
</evidence>
<comment type="subcellular location">
    <subcellularLocation>
        <location evidence="1">Cell membrane</location>
        <topology evidence="1">Multi-pass membrane protein</topology>
    </subcellularLocation>
</comment>
<dbReference type="SUPFAM" id="SSF103473">
    <property type="entry name" value="MFS general substrate transporter"/>
    <property type="match status" value="1"/>
</dbReference>
<feature type="transmembrane region" description="Helical" evidence="6">
    <location>
        <begin position="204"/>
        <end position="223"/>
    </location>
</feature>
<keyword evidence="5 6" id="KW-0472">Membrane</keyword>
<feature type="transmembrane region" description="Helical" evidence="6">
    <location>
        <begin position="99"/>
        <end position="125"/>
    </location>
</feature>
<feature type="transmembrane region" description="Helical" evidence="6">
    <location>
        <begin position="12"/>
        <end position="33"/>
    </location>
</feature>
<feature type="transmembrane region" description="Helical" evidence="6">
    <location>
        <begin position="164"/>
        <end position="184"/>
    </location>
</feature>
<feature type="transmembrane region" description="Helical" evidence="6">
    <location>
        <begin position="243"/>
        <end position="262"/>
    </location>
</feature>
<dbReference type="RefSeq" id="WP_114813020.1">
    <property type="nucleotide sequence ID" value="NZ_CP139965.1"/>
</dbReference>
<keyword evidence="2" id="KW-1003">Cell membrane</keyword>
<keyword evidence="8" id="KW-1185">Reference proteome</keyword>
<feature type="transmembrane region" description="Helical" evidence="6">
    <location>
        <begin position="292"/>
        <end position="314"/>
    </location>
</feature>
<protein>
    <submittedName>
        <fullName evidence="7">MFS transporter</fullName>
    </submittedName>
</protein>
<dbReference type="PANTHER" id="PTHR43124:SF3">
    <property type="entry name" value="CHLORAMPHENICOL EFFLUX PUMP RV0191"/>
    <property type="match status" value="1"/>
</dbReference>
<dbReference type="InterPro" id="IPR011701">
    <property type="entry name" value="MFS"/>
</dbReference>
<dbReference type="Gene3D" id="1.20.1250.20">
    <property type="entry name" value="MFS general substrate transporter like domains"/>
    <property type="match status" value="1"/>
</dbReference>
<keyword evidence="4 6" id="KW-1133">Transmembrane helix</keyword>
<keyword evidence="3 6" id="KW-0812">Transmembrane</keyword>
<dbReference type="InterPro" id="IPR036259">
    <property type="entry name" value="MFS_trans_sf"/>
</dbReference>
<evidence type="ECO:0000256" key="1">
    <source>
        <dbReference type="ARBA" id="ARBA00004651"/>
    </source>
</evidence>
<dbReference type="EMBL" id="CP139965">
    <property type="protein sequence ID" value="WQD79080.1"/>
    <property type="molecule type" value="Genomic_DNA"/>
</dbReference>
<evidence type="ECO:0000313" key="8">
    <source>
        <dbReference type="Proteomes" id="UP001325479"/>
    </source>
</evidence>
<feature type="transmembrane region" description="Helical" evidence="6">
    <location>
        <begin position="74"/>
        <end position="93"/>
    </location>
</feature>
<reference evidence="7 8" key="1">
    <citation type="submission" date="2023-12" db="EMBL/GenBank/DDBJ databases">
        <title>Genome sequencing and assembly of bacterial species from a model synthetic community.</title>
        <authorList>
            <person name="Hogle S.L."/>
        </authorList>
    </citation>
    <scope>NUCLEOTIDE SEQUENCE [LARGE SCALE GENOMIC DNA]</scope>
    <source>
        <strain evidence="7 8">HAMBI 2494</strain>
    </source>
</reference>
<feature type="transmembrane region" description="Helical" evidence="6">
    <location>
        <begin position="326"/>
        <end position="348"/>
    </location>
</feature>
<feature type="transmembrane region" description="Helical" evidence="6">
    <location>
        <begin position="45"/>
        <end position="67"/>
    </location>
</feature>
<evidence type="ECO:0000256" key="4">
    <source>
        <dbReference type="ARBA" id="ARBA00022989"/>
    </source>
</evidence>
<dbReference type="InterPro" id="IPR050189">
    <property type="entry name" value="MFS_Efflux_Transporters"/>
</dbReference>
<feature type="transmembrane region" description="Helical" evidence="6">
    <location>
        <begin position="354"/>
        <end position="372"/>
    </location>
</feature>
<dbReference type="Proteomes" id="UP001325479">
    <property type="component" value="Chromosome"/>
</dbReference>
<gene>
    <name evidence="7" type="ORF">U0042_05080</name>
</gene>
<evidence type="ECO:0000256" key="6">
    <source>
        <dbReference type="SAM" id="Phobius"/>
    </source>
</evidence>
<evidence type="ECO:0000256" key="3">
    <source>
        <dbReference type="ARBA" id="ARBA00022692"/>
    </source>
</evidence>